<keyword evidence="2 3" id="KW-0732">Signal</keyword>
<sequence length="717" mass="80193">MKKFSMRVVLIISVLFIALGNANVSIAQERDTTNKLPEEELSSLDTSNIIAEEVAQEKPAEVENLEEIPTTDELMQNPDVREQPVADSDNPDLTVVSSGAYWTIYRNTVNGEYSLHMFGNVPSSIPSAWKSYLSNIKHIEIEEATLTGSFETYFKSKIGGFLALESVRIERSNLSGVTSFREAFFNPILQKVIIRDNDYPTVPSLLTMESMFENSYNLTELDVSGLDTSAVTNMKNMFYKCSVLKELDLSNWDTSAVNNMNSMFGYCESLEKLNVSNFDTSSVNDMHYMFRDCKALEKLDVSDFDTSSVTTMYGMFVNSTSLKELDVSNFNTSSVTTMQGMFSTCRALEKLDVSNFDTSSVTTMLGMFAACNSLEELDVSNFDTSSVTNMYSMFADCELLEKLDVSHFDTSSVTDMRTMFNNCQSLEKLDVSNFDTSLVTNMQGMFQNCTALKSLYLDNFTTAKTMTDMFTGTTSLTYLFVSHNLQSFYGLANTNWYDEKNWVQFSNLSQLQTYHRNQSEPTGYRKGAFLSLTMDAMGGEFEDAEEQKVQNKISGEYWEEVIPVKEGHYFDGWYLDQNFTNKFDFSLPAAVSTTIYAKWVENYTVVIPASISLNETSELKVEGINRGSKTLSVGLNQLATSISESNKLTLANTADTTVQCLAPLSWDGSENNPENAILTLAPGSEITEGDAVVEIESPENIQAGKYTGNLVFSINYE</sequence>
<evidence type="ECO:0000313" key="14">
    <source>
        <dbReference type="Proteomes" id="UP000544530"/>
    </source>
</evidence>
<dbReference type="EMBL" id="AAAIXK010000006">
    <property type="protein sequence ID" value="EAC5551140.1"/>
    <property type="molecule type" value="Genomic_DNA"/>
</dbReference>
<dbReference type="InterPro" id="IPR011889">
    <property type="entry name" value="Liste_lipo_26"/>
</dbReference>
<dbReference type="InterPro" id="IPR032675">
    <property type="entry name" value="LRR_dom_sf"/>
</dbReference>
<feature type="signal peptide" evidence="3">
    <location>
        <begin position="1"/>
        <end position="27"/>
    </location>
</feature>
<dbReference type="GO" id="GO:0030313">
    <property type="term" value="C:cell envelope"/>
    <property type="evidence" value="ECO:0007669"/>
    <property type="project" value="UniProtKB-SubCell"/>
</dbReference>
<reference evidence="6 15" key="2">
    <citation type="submission" date="2019-04" db="EMBL/GenBank/DDBJ databases">
        <authorList>
            <consortium name="GenomeTrakr network: Whole genome sequencing for foodborne pathogen traceback"/>
        </authorList>
    </citation>
    <scope>NUCLEOTIDE SEQUENCE [LARGE SCALE GENOMIC DNA]</scope>
    <source>
        <strain evidence="6 15">CFSAN004300</strain>
    </source>
</reference>
<evidence type="ECO:0000313" key="13">
    <source>
        <dbReference type="Proteomes" id="UP000528151"/>
    </source>
</evidence>
<dbReference type="InterPro" id="IPR050328">
    <property type="entry name" value="Dev_Immune_Receptor"/>
</dbReference>
<dbReference type="EMBL" id="AABDGJ010000006">
    <property type="protein sequence ID" value="EAG6990830.1"/>
    <property type="molecule type" value="Genomic_DNA"/>
</dbReference>
<reference evidence="9 14" key="4">
    <citation type="submission" date="2020-06" db="EMBL/GenBank/DDBJ databases">
        <title>Two Listeria outbreaks in Switzerland in 2018 and 2020.</title>
        <authorList>
            <person name="Stevens M.J.A."/>
            <person name="Bloemberg G."/>
            <person name="Nusch-Inderbinnen M."/>
            <person name="Stephan R."/>
        </authorList>
    </citation>
    <scope>NUCLEOTIDE SEQUENCE [LARGE SCALE GENOMIC DNA]</scope>
    <source>
        <strain evidence="9 14">N18-0707</strain>
    </source>
</reference>
<dbReference type="NCBIfam" id="TIGR02543">
    <property type="entry name" value="List_Bact_rpt"/>
    <property type="match status" value="1"/>
</dbReference>
<evidence type="ECO:0000256" key="1">
    <source>
        <dbReference type="ARBA" id="ARBA00004196"/>
    </source>
</evidence>
<dbReference type="InterPro" id="IPR005046">
    <property type="entry name" value="DUF285"/>
</dbReference>
<evidence type="ECO:0000256" key="2">
    <source>
        <dbReference type="ARBA" id="ARBA00022729"/>
    </source>
</evidence>
<dbReference type="PANTHER" id="PTHR24373">
    <property type="entry name" value="SLIT RELATED LEUCINE-RICH REPEAT NEURONAL PROTEIN"/>
    <property type="match status" value="1"/>
</dbReference>
<name>A0A0B8QX83_LISMN</name>
<organism evidence="4 10">
    <name type="scientific">Listeria monocytogenes</name>
    <dbReference type="NCBI Taxonomy" id="1639"/>
    <lineage>
        <taxon>Bacteria</taxon>
        <taxon>Bacillati</taxon>
        <taxon>Bacillota</taxon>
        <taxon>Bacilli</taxon>
        <taxon>Bacillales</taxon>
        <taxon>Listeriaceae</taxon>
        <taxon>Listeria</taxon>
    </lineage>
</organism>
<evidence type="ECO:0000313" key="12">
    <source>
        <dbReference type="Proteomes" id="UP000527632"/>
    </source>
</evidence>
<protein>
    <submittedName>
        <fullName evidence="4">BspA family leucine-rich repeat surface protein</fullName>
    </submittedName>
</protein>
<evidence type="ECO:0000313" key="5">
    <source>
        <dbReference type="EMBL" id="EAG4463524.1"/>
    </source>
</evidence>
<dbReference type="AlphaFoldDB" id="A0A0B8QX83"/>
<dbReference type="KEGG" id="lmv:Y193_13410"/>
<evidence type="ECO:0000313" key="8">
    <source>
        <dbReference type="EMBL" id="ECY9784173.1"/>
    </source>
</evidence>
<dbReference type="EMBL" id="JACAVN010000004">
    <property type="protein sequence ID" value="NYA01914.1"/>
    <property type="molecule type" value="Genomic_DNA"/>
</dbReference>
<evidence type="ECO:0000313" key="15">
    <source>
        <dbReference type="Proteomes" id="UP000548278"/>
    </source>
</evidence>
<evidence type="ECO:0000313" key="11">
    <source>
        <dbReference type="Proteomes" id="UP000489121"/>
    </source>
</evidence>
<dbReference type="Proteomes" id="UP000527632">
    <property type="component" value="Unassembled WGS sequence"/>
</dbReference>
<comment type="subcellular location">
    <subcellularLocation>
        <location evidence="1">Cell envelope</location>
    </subcellularLocation>
</comment>
<dbReference type="KEGG" id="lmok:CQ02_02555"/>
<dbReference type="Proteomes" id="UP000528151">
    <property type="component" value="Unassembled WGS sequence"/>
</dbReference>
<dbReference type="EMBL" id="AABGUK010000001">
    <property type="protein sequence ID" value="EAH4241191.1"/>
    <property type="molecule type" value="Genomic_DNA"/>
</dbReference>
<dbReference type="Pfam" id="PF03382">
    <property type="entry name" value="DUF285"/>
    <property type="match status" value="2"/>
</dbReference>
<dbReference type="PANTHER" id="PTHR24373:SF392">
    <property type="entry name" value="NEPHROCAN"/>
    <property type="match status" value="1"/>
</dbReference>
<dbReference type="NCBIfam" id="TIGR02167">
    <property type="entry name" value="Liste_lipo_26"/>
    <property type="match status" value="9"/>
</dbReference>
<evidence type="ECO:0000256" key="3">
    <source>
        <dbReference type="SAM" id="SignalP"/>
    </source>
</evidence>
<comment type="caution">
    <text evidence="4">The sequence shown here is derived from an EMBL/GenBank/DDBJ whole genome shotgun (WGS) entry which is preliminary data.</text>
</comment>
<dbReference type="SUPFAM" id="SSF52058">
    <property type="entry name" value="L domain-like"/>
    <property type="match status" value="1"/>
</dbReference>
<reference evidence="8 11" key="3">
    <citation type="submission" date="2019-09" db="EMBL/GenBank/DDBJ databases">
        <authorList>
            <consortium name="PulseNet: The National Subtyping Network for Foodborne Disease Surveillance"/>
            <person name="Tarr C.L."/>
            <person name="Trees E."/>
            <person name="Katz L.S."/>
            <person name="Carleton-Romer H.A."/>
            <person name="Stroika S."/>
            <person name="Kucerova Z."/>
            <person name="Roache K.F."/>
            <person name="Sabol A.L."/>
            <person name="Besser J."/>
            <person name="Gerner-Smidt P."/>
        </authorList>
    </citation>
    <scope>NUCLEOTIDE SEQUENCE [LARGE SCALE GENOMIC DNA]</scope>
    <source>
        <strain evidence="8 11">PNUSAL005692</strain>
    </source>
</reference>
<dbReference type="Gene3D" id="3.80.10.10">
    <property type="entry name" value="Ribonuclease Inhibitor"/>
    <property type="match status" value="2"/>
</dbReference>
<evidence type="ECO:0000313" key="9">
    <source>
        <dbReference type="EMBL" id="NYA01914.1"/>
    </source>
</evidence>
<feature type="chain" id="PRO_5044052862" evidence="3">
    <location>
        <begin position="28"/>
        <end position="717"/>
    </location>
</feature>
<dbReference type="Gene3D" id="2.60.40.4270">
    <property type="entry name" value="Listeria-Bacteroides repeat domain"/>
    <property type="match status" value="1"/>
</dbReference>
<accession>A0A0B8QX83</accession>
<dbReference type="Proteomes" id="UP000365297">
    <property type="component" value="Unassembled WGS sequence"/>
</dbReference>
<gene>
    <name evidence="6" type="ORF">AB917_09525</name>
    <name evidence="4" type="ORF">ARY78_11940</name>
    <name evidence="5" type="ORF">CA369_14725</name>
    <name evidence="7" type="ORF">E5F58_04145</name>
    <name evidence="8" type="ORF">F6515_14440</name>
    <name evidence="9" type="ORF">HZJ64_08725</name>
</gene>
<dbReference type="Proteomes" id="UP000544530">
    <property type="component" value="Unassembled WGS sequence"/>
</dbReference>
<reference evidence="10 13" key="1">
    <citation type="submission" date="2018-06" db="EMBL/GenBank/DDBJ databases">
        <authorList>
            <consortium name="GenomeTrakr: Next Generation Sequencing Network for Food Pathogen Tracability"/>
        </authorList>
    </citation>
    <scope>NUCLEOTIDE SEQUENCE [LARGE SCALE GENOMIC DNA]</scope>
    <source>
        <strain evidence="5 13">CFSAN063727</strain>
        <strain evidence="4 10">FDA00007096</strain>
        <strain evidence="7 12">LS1344</strain>
    </source>
</reference>
<dbReference type="Pfam" id="PF09479">
    <property type="entry name" value="Flg_new"/>
    <property type="match status" value="1"/>
</dbReference>
<evidence type="ECO:0000313" key="10">
    <source>
        <dbReference type="Proteomes" id="UP000365297"/>
    </source>
</evidence>
<evidence type="ECO:0000313" key="7">
    <source>
        <dbReference type="EMBL" id="EAH4241191.1"/>
    </source>
</evidence>
<evidence type="ECO:0000313" key="4">
    <source>
        <dbReference type="EMBL" id="EAC5551140.1"/>
    </source>
</evidence>
<dbReference type="EMBL" id="AABBZO010000023">
    <property type="protein sequence ID" value="EAG4463524.1"/>
    <property type="molecule type" value="Genomic_DNA"/>
</dbReference>
<proteinExistence type="predicted"/>
<dbReference type="InterPro" id="IPR042229">
    <property type="entry name" value="Listeria/Bacterioides_rpt_sf"/>
</dbReference>
<dbReference type="RefSeq" id="WP_003725193.1">
    <property type="nucleotide sequence ID" value="NC_021827.1"/>
</dbReference>
<dbReference type="EMBL" id="AALGDA010000076">
    <property type="protein sequence ID" value="ECY9784173.1"/>
    <property type="molecule type" value="Genomic_DNA"/>
</dbReference>
<evidence type="ECO:0000313" key="6">
    <source>
        <dbReference type="EMBL" id="EAG6990830.1"/>
    </source>
</evidence>
<dbReference type="InterPro" id="IPR013378">
    <property type="entry name" value="InlB-like_B-rpt"/>
</dbReference>
<dbReference type="Proteomes" id="UP000548278">
    <property type="component" value="Unassembled WGS sequence"/>
</dbReference>
<dbReference type="Proteomes" id="UP000489121">
    <property type="component" value="Unassembled WGS sequence"/>
</dbReference>